<dbReference type="NCBIfam" id="NF011435">
    <property type="entry name" value="PRK14866.1-1"/>
    <property type="match status" value="1"/>
</dbReference>
<comment type="subunit">
    <text evidence="4">Monomer.</text>
</comment>
<dbReference type="PANTHER" id="PTHR34667:SF1">
    <property type="entry name" value="D-AMINOACYL-TRNA DEACYLASE"/>
    <property type="match status" value="1"/>
</dbReference>
<comment type="function">
    <text evidence="4">D-aminoacyl-tRNA deacylase with broad substrate specificity. By recycling D-aminoacyl-tRNA to D-amino acids and free tRNA molecules, this enzyme counteracts the toxicity associated with the formation of D-aminoacyl-tRNA entities in vivo.</text>
</comment>
<dbReference type="GO" id="GO:0051499">
    <property type="term" value="F:D-aminoacyl-tRNA deacylase activity"/>
    <property type="evidence" value="ECO:0007669"/>
    <property type="project" value="UniProtKB-UniRule"/>
</dbReference>
<sequence>MIAIVVSRADEASEHIGERLLEAGSWTEHEDLDRPEEVGGGTYYRTRGFELRTFEELHIYLDDPSVAFDDPALLVFVSRHRGETGPLLTAHVTGNFGPAEYGGDPGALAHAPPGAEKRVVEALAEHAPDGYDVGIECTHHGPTDVTVPSMFVELGSGESEWADPAGARAVARAVLELGGDREVQDGNKHGARENPYEHVPADLRGEDDVPRHIVGFGGGHYAPRFTRIVRETEWAVGHVAADWALAEMGPPGENAALVARAFERSNAELAVIEGDRPALAATVEDLGYRVVSETWIREVEDRPQRLIATLEAELTAVDEGLRFGDVVPPAHGTDPIEGLRVRTLPGDLLARAQGIDATATRAAVERHTVAFETEQAGTRAAGRAVFLATEAGGGEDGWSDPMRALIVDLATVLEDRYERVEVDFEGGVVVARESAFDPTLAAERGVPEGPAFGRLSAGESVVVDGEPIEPDAVTRESVDRFPIG</sequence>
<evidence type="ECO:0000256" key="3">
    <source>
        <dbReference type="ARBA" id="ARBA00022833"/>
    </source>
</evidence>
<dbReference type="Gene3D" id="3.40.50.10700">
    <property type="entry name" value="AF0625-like"/>
    <property type="match status" value="1"/>
</dbReference>
<keyword evidence="3 4" id="KW-0862">Zinc</keyword>
<evidence type="ECO:0000256" key="2">
    <source>
        <dbReference type="ARBA" id="ARBA00022801"/>
    </source>
</evidence>
<feature type="region of interest" description="Disordered" evidence="5">
    <location>
        <begin position="182"/>
        <end position="203"/>
    </location>
</feature>
<dbReference type="EMBL" id="FZNQ01000001">
    <property type="protein sequence ID" value="SNR22831.1"/>
    <property type="molecule type" value="Genomic_DNA"/>
</dbReference>
<comment type="catalytic activity">
    <reaction evidence="4">
        <text>glycyl-tRNA(Ala) + H2O = tRNA(Ala) + glycine + H(+)</text>
        <dbReference type="Rhea" id="RHEA:53744"/>
        <dbReference type="Rhea" id="RHEA-COMP:9657"/>
        <dbReference type="Rhea" id="RHEA-COMP:13640"/>
        <dbReference type="ChEBI" id="CHEBI:15377"/>
        <dbReference type="ChEBI" id="CHEBI:15378"/>
        <dbReference type="ChEBI" id="CHEBI:57305"/>
        <dbReference type="ChEBI" id="CHEBI:78442"/>
        <dbReference type="ChEBI" id="CHEBI:78522"/>
        <dbReference type="EC" id="3.1.1.96"/>
    </reaction>
</comment>
<dbReference type="GO" id="GO:0019478">
    <property type="term" value="P:D-amino acid catabolic process"/>
    <property type="evidence" value="ECO:0007669"/>
    <property type="project" value="UniProtKB-UniRule"/>
</dbReference>
<dbReference type="SUPFAM" id="SSF142535">
    <property type="entry name" value="AF0625-like"/>
    <property type="match status" value="1"/>
</dbReference>
<evidence type="ECO:0000256" key="1">
    <source>
        <dbReference type="ARBA" id="ARBA00022723"/>
    </source>
</evidence>
<dbReference type="GO" id="GO:0008270">
    <property type="term" value="F:zinc ion binding"/>
    <property type="evidence" value="ECO:0007669"/>
    <property type="project" value="UniProtKB-UniRule"/>
</dbReference>
<dbReference type="EC" id="3.1.1.96" evidence="4"/>
<dbReference type="HAMAP" id="MF_00562">
    <property type="entry name" value="Deacylase_DtdA"/>
    <property type="match status" value="1"/>
</dbReference>
<proteinExistence type="inferred from homology"/>
<dbReference type="PANTHER" id="PTHR34667">
    <property type="entry name" value="D-AMINOACYL-TRNA DEACYLASE"/>
    <property type="match status" value="1"/>
</dbReference>
<organism evidence="6 7">
    <name type="scientific">Halorubrum vacuolatum</name>
    <name type="common">Natronobacterium vacuolatum</name>
    <dbReference type="NCBI Taxonomy" id="63740"/>
    <lineage>
        <taxon>Archaea</taxon>
        <taxon>Methanobacteriati</taxon>
        <taxon>Methanobacteriota</taxon>
        <taxon>Stenosarchaea group</taxon>
        <taxon>Halobacteria</taxon>
        <taxon>Halobacteriales</taxon>
        <taxon>Haloferacaceae</taxon>
        <taxon>Halorubrum</taxon>
    </lineage>
</organism>
<dbReference type="InterPro" id="IPR018033">
    <property type="entry name" value="Deacylase_DtdA_archaea"/>
</dbReference>
<gene>
    <name evidence="4" type="primary">dtdA</name>
    <name evidence="6" type="ORF">SAMN06264855_10115</name>
</gene>
<dbReference type="RefSeq" id="WP_089383434.1">
    <property type="nucleotide sequence ID" value="NZ_FZNQ01000001.1"/>
</dbReference>
<dbReference type="OrthoDB" id="9863at2157"/>
<name>A0A238ULI7_HALVU</name>
<reference evidence="6 7" key="1">
    <citation type="submission" date="2017-06" db="EMBL/GenBank/DDBJ databases">
        <authorList>
            <person name="Kim H.J."/>
            <person name="Triplett B.A."/>
        </authorList>
    </citation>
    <scope>NUCLEOTIDE SEQUENCE [LARGE SCALE GENOMIC DNA]</scope>
    <source>
        <strain evidence="6 7">DSM 8800</strain>
    </source>
</reference>
<comment type="similarity">
    <text evidence="4">Belongs to the DtdA deacylase family.</text>
</comment>
<evidence type="ECO:0000256" key="5">
    <source>
        <dbReference type="SAM" id="MobiDB-lite"/>
    </source>
</evidence>
<dbReference type="InterPro" id="IPR007508">
    <property type="entry name" value="DtdA"/>
</dbReference>
<accession>A0A238ULI7</accession>
<evidence type="ECO:0000256" key="4">
    <source>
        <dbReference type="HAMAP-Rule" id="MF_00562"/>
    </source>
</evidence>
<dbReference type="Gene3D" id="3.40.630.50">
    <property type="entry name" value="AF0625-like"/>
    <property type="match status" value="1"/>
</dbReference>
<evidence type="ECO:0000313" key="6">
    <source>
        <dbReference type="EMBL" id="SNR22831.1"/>
    </source>
</evidence>
<comment type="cofactor">
    <cofactor evidence="4">
        <name>Zn(2+)</name>
        <dbReference type="ChEBI" id="CHEBI:29105"/>
    </cofactor>
    <text evidence="4">Binds 2 Zn(2+) ions per subunit.</text>
</comment>
<evidence type="ECO:0000313" key="7">
    <source>
        <dbReference type="Proteomes" id="UP000198397"/>
    </source>
</evidence>
<keyword evidence="2 4" id="KW-0378">Hydrolase</keyword>
<comment type="catalytic activity">
    <reaction evidence="4">
        <text>a D-aminoacyl-tRNA + H2O = a tRNA + a D-alpha-amino acid + H(+)</text>
        <dbReference type="Rhea" id="RHEA:13953"/>
        <dbReference type="Rhea" id="RHEA-COMP:10123"/>
        <dbReference type="Rhea" id="RHEA-COMP:10124"/>
        <dbReference type="ChEBI" id="CHEBI:15377"/>
        <dbReference type="ChEBI" id="CHEBI:15378"/>
        <dbReference type="ChEBI" id="CHEBI:59871"/>
        <dbReference type="ChEBI" id="CHEBI:78442"/>
        <dbReference type="ChEBI" id="CHEBI:79333"/>
        <dbReference type="EC" id="3.1.1.96"/>
    </reaction>
</comment>
<dbReference type="GO" id="GO:0106026">
    <property type="term" value="F:Gly-tRNA(Ala) deacylase activity"/>
    <property type="evidence" value="ECO:0007669"/>
    <property type="project" value="RHEA"/>
</dbReference>
<protein>
    <recommendedName>
        <fullName evidence="4">D-aminoacyl-tRNA deacylase</fullName>
        <ecNumber evidence="4">3.1.1.96</ecNumber>
    </recommendedName>
</protein>
<keyword evidence="1 4" id="KW-0479">Metal-binding</keyword>
<dbReference type="Proteomes" id="UP000198397">
    <property type="component" value="Unassembled WGS sequence"/>
</dbReference>
<keyword evidence="7" id="KW-1185">Reference proteome</keyword>
<dbReference type="AlphaFoldDB" id="A0A238ULI7"/>
<dbReference type="Pfam" id="PF04414">
    <property type="entry name" value="tRNA_deacylase"/>
    <property type="match status" value="1"/>
</dbReference>